<dbReference type="EMBL" id="AGNK02002444">
    <property type="status" value="NOT_ANNOTATED_CDS"/>
    <property type="molecule type" value="Genomic_DNA"/>
</dbReference>
<dbReference type="HOGENOM" id="CLU_3127829_0_0_1"/>
<keyword evidence="2" id="KW-1185">Reference proteome</keyword>
<evidence type="ECO:0000313" key="2">
    <source>
        <dbReference type="Proteomes" id="UP000004995"/>
    </source>
</evidence>
<dbReference type="EnsemblPlants" id="KQL10604">
    <property type="protein sequence ID" value="KQL10604"/>
    <property type="gene ID" value="SETIT_007809mg"/>
</dbReference>
<dbReference type="Gramene" id="KQL10604">
    <property type="protein sequence ID" value="KQL10604"/>
    <property type="gene ID" value="SETIT_007809mg"/>
</dbReference>
<proteinExistence type="predicted"/>
<dbReference type="InParanoid" id="K3Y0U8"/>
<reference evidence="1" key="2">
    <citation type="submission" date="2018-08" db="UniProtKB">
        <authorList>
            <consortium name="EnsemblPlants"/>
        </authorList>
    </citation>
    <scope>IDENTIFICATION</scope>
    <source>
        <strain evidence="1">Yugu1</strain>
    </source>
</reference>
<reference evidence="2" key="1">
    <citation type="journal article" date="2012" name="Nat. Biotechnol.">
        <title>Reference genome sequence of the model plant Setaria.</title>
        <authorList>
            <person name="Bennetzen J.L."/>
            <person name="Schmutz J."/>
            <person name="Wang H."/>
            <person name="Percifield R."/>
            <person name="Hawkins J."/>
            <person name="Pontaroli A.C."/>
            <person name="Estep M."/>
            <person name="Feng L."/>
            <person name="Vaughn J.N."/>
            <person name="Grimwood J."/>
            <person name="Jenkins J."/>
            <person name="Barry K."/>
            <person name="Lindquist E."/>
            <person name="Hellsten U."/>
            <person name="Deshpande S."/>
            <person name="Wang X."/>
            <person name="Wu X."/>
            <person name="Mitros T."/>
            <person name="Triplett J."/>
            <person name="Yang X."/>
            <person name="Ye C.Y."/>
            <person name="Mauro-Herrera M."/>
            <person name="Wang L."/>
            <person name="Li P."/>
            <person name="Sharma M."/>
            <person name="Sharma R."/>
            <person name="Ronald P.C."/>
            <person name="Panaud O."/>
            <person name="Kellogg E.A."/>
            <person name="Brutnell T.P."/>
            <person name="Doust A.N."/>
            <person name="Tuskan G.A."/>
            <person name="Rokhsar D."/>
            <person name="Devos K.M."/>
        </authorList>
    </citation>
    <scope>NUCLEOTIDE SEQUENCE [LARGE SCALE GENOMIC DNA]</scope>
    <source>
        <strain evidence="2">cv. Yugu1</strain>
    </source>
</reference>
<protein>
    <submittedName>
        <fullName evidence="1">Uncharacterized protein</fullName>
    </submittedName>
</protein>
<evidence type="ECO:0000313" key="1">
    <source>
        <dbReference type="EnsemblPlants" id="KQL10604"/>
    </source>
</evidence>
<dbReference type="AlphaFoldDB" id="K3Y0U8"/>
<dbReference type="Proteomes" id="UP000004995">
    <property type="component" value="Unassembled WGS sequence"/>
</dbReference>
<name>K3Y0U8_SETIT</name>
<sequence length="50" mass="5924">MSSRALSFTDSKNEDGPIIRRNSICIRRVLRDRSIHKLDQLFDSTRYVKK</sequence>
<organism evidence="1 2">
    <name type="scientific">Setaria italica</name>
    <name type="common">Foxtail millet</name>
    <name type="synonym">Panicum italicum</name>
    <dbReference type="NCBI Taxonomy" id="4555"/>
    <lineage>
        <taxon>Eukaryota</taxon>
        <taxon>Viridiplantae</taxon>
        <taxon>Streptophyta</taxon>
        <taxon>Embryophyta</taxon>
        <taxon>Tracheophyta</taxon>
        <taxon>Spermatophyta</taxon>
        <taxon>Magnoliopsida</taxon>
        <taxon>Liliopsida</taxon>
        <taxon>Poales</taxon>
        <taxon>Poaceae</taxon>
        <taxon>PACMAD clade</taxon>
        <taxon>Panicoideae</taxon>
        <taxon>Panicodae</taxon>
        <taxon>Paniceae</taxon>
        <taxon>Cenchrinae</taxon>
        <taxon>Setaria</taxon>
    </lineage>
</organism>
<accession>K3Y0U8</accession>